<protein>
    <submittedName>
        <fullName evidence="2">Uncharacterized protein</fullName>
    </submittedName>
</protein>
<evidence type="ECO:0000256" key="1">
    <source>
        <dbReference type="SAM" id="SignalP"/>
    </source>
</evidence>
<dbReference type="Proteomes" id="UP000231484">
    <property type="component" value="Unassembled WGS sequence"/>
</dbReference>
<name>A0A2N9XQZ4_9NEIS</name>
<reference evidence="2 3" key="1">
    <citation type="journal article" date="2017" name="MBio">
        <title>Type VI secretion-mediated competition in the bee gut microbiome.</title>
        <authorList>
            <person name="Steele M.I."/>
            <person name="Kwong W.K."/>
            <person name="Powell J.E."/>
            <person name="Whiteley M."/>
            <person name="Moran N.A."/>
        </authorList>
    </citation>
    <scope>NUCLEOTIDE SEQUENCE [LARGE SCALE GENOMIC DNA]</scope>
    <source>
        <strain evidence="2 3">Occ4-2</strain>
    </source>
</reference>
<feature type="chain" id="PRO_5014757532" evidence="1">
    <location>
        <begin position="20"/>
        <end position="112"/>
    </location>
</feature>
<evidence type="ECO:0000313" key="3">
    <source>
        <dbReference type="Proteomes" id="UP000231484"/>
    </source>
</evidence>
<gene>
    <name evidence="2" type="ORF">BHC48_05485</name>
</gene>
<accession>A0A2N9XQZ4</accession>
<sequence>MKKILTLIFLGLLPTLSHAKATGCHSWPMNMTEAWMQNAEIVDIPSLDESKTKITLLALGKKKKGLYTQIYHFVFYDRKGNSYEVITKNEASDDECSMSDVDSYLISKSHIH</sequence>
<keyword evidence="1" id="KW-0732">Signal</keyword>
<organism evidence="2 3">
    <name type="scientific">Snodgrassella alvi</name>
    <dbReference type="NCBI Taxonomy" id="1196083"/>
    <lineage>
        <taxon>Bacteria</taxon>
        <taxon>Pseudomonadati</taxon>
        <taxon>Pseudomonadota</taxon>
        <taxon>Betaproteobacteria</taxon>
        <taxon>Neisseriales</taxon>
        <taxon>Neisseriaceae</taxon>
        <taxon>Snodgrassella</taxon>
    </lineage>
</organism>
<proteinExistence type="predicted"/>
<dbReference type="EMBL" id="MEIQ01000033">
    <property type="protein sequence ID" value="PIT50749.1"/>
    <property type="molecule type" value="Genomic_DNA"/>
</dbReference>
<comment type="caution">
    <text evidence="2">The sequence shown here is derived from an EMBL/GenBank/DDBJ whole genome shotgun (WGS) entry which is preliminary data.</text>
</comment>
<dbReference type="AlphaFoldDB" id="A0A2N9XQZ4"/>
<feature type="signal peptide" evidence="1">
    <location>
        <begin position="1"/>
        <end position="19"/>
    </location>
</feature>
<evidence type="ECO:0000313" key="2">
    <source>
        <dbReference type="EMBL" id="PIT50749.1"/>
    </source>
</evidence>